<sequence length="154" mass="18286">MPKRCQFQLHRQLDGLFETVMKKRQVVFAEVPQDPKVWAIHLRDIHECQVLPTPFFYFTGAEYTMTVGVDQDTYDQLGWVGMLSKVMVLLFNFRGINVLEDGLIDVAVMIFGKKIKDVGWKQQVLVELNRAILEFWWWRHQASSGLRFERYYIR</sequence>
<keyword evidence="2" id="KW-1185">Reference proteome</keyword>
<gene>
    <name evidence="1" type="ORF">NX722_03120</name>
</gene>
<accession>A0ABT3MQJ5</accession>
<dbReference type="Proteomes" id="UP001209854">
    <property type="component" value="Unassembled WGS sequence"/>
</dbReference>
<reference evidence="1 2" key="1">
    <citation type="submission" date="2022-10" db="EMBL/GenBank/DDBJ databases">
        <title>High-quality genome sequences of two octocoral-associated bacteria, Endozoicomonas euniceicola EF212 and Endozoicomonas gorgoniicola PS125.</title>
        <authorList>
            <person name="Chiou Y.-J."/>
            <person name="Chen Y.-H."/>
        </authorList>
    </citation>
    <scope>NUCLEOTIDE SEQUENCE [LARGE SCALE GENOMIC DNA]</scope>
    <source>
        <strain evidence="1 2">PS125</strain>
    </source>
</reference>
<evidence type="ECO:0000313" key="1">
    <source>
        <dbReference type="EMBL" id="MCW7551651.1"/>
    </source>
</evidence>
<proteinExistence type="predicted"/>
<protein>
    <submittedName>
        <fullName evidence="1">Uncharacterized protein</fullName>
    </submittedName>
</protein>
<name>A0ABT3MQJ5_9GAMM</name>
<comment type="caution">
    <text evidence="1">The sequence shown here is derived from an EMBL/GenBank/DDBJ whole genome shotgun (WGS) entry which is preliminary data.</text>
</comment>
<dbReference type="EMBL" id="JAPFCC010000001">
    <property type="protein sequence ID" value="MCW7551651.1"/>
    <property type="molecule type" value="Genomic_DNA"/>
</dbReference>
<organism evidence="1 2">
    <name type="scientific">Endozoicomonas gorgoniicola</name>
    <dbReference type="NCBI Taxonomy" id="1234144"/>
    <lineage>
        <taxon>Bacteria</taxon>
        <taxon>Pseudomonadati</taxon>
        <taxon>Pseudomonadota</taxon>
        <taxon>Gammaproteobacteria</taxon>
        <taxon>Oceanospirillales</taxon>
        <taxon>Endozoicomonadaceae</taxon>
        <taxon>Endozoicomonas</taxon>
    </lineage>
</organism>
<evidence type="ECO:0000313" key="2">
    <source>
        <dbReference type="Proteomes" id="UP001209854"/>
    </source>
</evidence>